<proteinExistence type="predicted"/>
<dbReference type="AlphaFoldDB" id="A0A4R5VD11"/>
<comment type="caution">
    <text evidence="1">The sequence shown here is derived from an EMBL/GenBank/DDBJ whole genome shotgun (WGS) entry which is preliminary data.</text>
</comment>
<organism evidence="1 2">
    <name type="scientific">Antarcticimicrobium luteum</name>
    <dbReference type="NCBI Taxonomy" id="2547397"/>
    <lineage>
        <taxon>Bacteria</taxon>
        <taxon>Pseudomonadati</taxon>
        <taxon>Pseudomonadota</taxon>
        <taxon>Alphaproteobacteria</taxon>
        <taxon>Rhodobacterales</taxon>
        <taxon>Paracoccaceae</taxon>
        <taxon>Antarcticimicrobium</taxon>
    </lineage>
</organism>
<dbReference type="SUPFAM" id="SSF53850">
    <property type="entry name" value="Periplasmic binding protein-like II"/>
    <property type="match status" value="1"/>
</dbReference>
<evidence type="ECO:0000313" key="1">
    <source>
        <dbReference type="EMBL" id="TDK50151.1"/>
    </source>
</evidence>
<dbReference type="InterPro" id="IPR006311">
    <property type="entry name" value="TAT_signal"/>
</dbReference>
<dbReference type="RefSeq" id="WP_133359023.1">
    <property type="nucleotide sequence ID" value="NZ_SMUV01000058.1"/>
</dbReference>
<dbReference type="Proteomes" id="UP000295301">
    <property type="component" value="Unassembled WGS sequence"/>
</dbReference>
<dbReference type="EMBL" id="SMUV01000058">
    <property type="protein sequence ID" value="TDK50151.1"/>
    <property type="molecule type" value="Genomic_DNA"/>
</dbReference>
<dbReference type="Gene3D" id="3.40.190.10">
    <property type="entry name" value="Periplasmic binding protein-like II"/>
    <property type="match status" value="2"/>
</dbReference>
<evidence type="ECO:0000313" key="2">
    <source>
        <dbReference type="Proteomes" id="UP000295301"/>
    </source>
</evidence>
<gene>
    <name evidence="1" type="ORF">E1832_07010</name>
</gene>
<keyword evidence="2" id="KW-1185">Reference proteome</keyword>
<dbReference type="PROSITE" id="PS51318">
    <property type="entry name" value="TAT"/>
    <property type="match status" value="1"/>
</dbReference>
<protein>
    <submittedName>
        <fullName evidence="1">Extracellular solute-binding protein</fullName>
    </submittedName>
</protein>
<reference evidence="1 2" key="1">
    <citation type="submission" date="2019-03" db="EMBL/GenBank/DDBJ databases">
        <title>Ruegeria lutea sp. nov., a novel strain, isolated from marine sediment, the Masan Bay, South Korea.</title>
        <authorList>
            <person name="Kim J."/>
            <person name="Kim D.-Y."/>
            <person name="Lee S.-S."/>
        </authorList>
    </citation>
    <scope>NUCLEOTIDE SEQUENCE [LARGE SCALE GENOMIC DNA]</scope>
    <source>
        <strain evidence="1 2">318-1</strain>
    </source>
</reference>
<name>A0A4R5VD11_9RHOB</name>
<dbReference type="OrthoDB" id="9812255at2"/>
<sequence>MAVSEYPLPKAVANKEREDMKDKLSTYSQEELTRRSMLQGLAAVAGTMAVSGVAGMPSAAQAQDLPVVRAYGVPTAALKDWAPMEASIGVRCELSGTSNDVGVFMRDIMASNLGETTDIFIFESGTEDILGPRGLYAEIDTQNPELTLWERTSDDWKRSDVVTDPAGTQWGVPVIGNADSFGYFPAKLGLEPDSEEELSWSLMFDDEGTRGRVAFGKGWAYSFPSAALYLKSTGAAEIGNVADMTGDEAKVVADFLIERKKAGQFRTLYGAFEEQIQLLTNKEVDVINCWEPAVREANAVLGADATRYAYTKEGYFKWGHGAYVAKQAMDRDNVDNIYKVLNYFLSGEYRALQARDRGYAGPNMDLGVAYAEENGWSEEEVAALKATEAKVAKKFAKPFVSTTTPQHSADIEDQWQRFLNA</sequence>
<accession>A0A4R5VD11</accession>